<protein>
    <submittedName>
        <fullName evidence="4">Uncharacterized protein</fullName>
    </submittedName>
</protein>
<evidence type="ECO:0000313" key="5">
    <source>
        <dbReference type="Proteomes" id="UP000007875"/>
    </source>
</evidence>
<dbReference type="Pfam" id="PF09738">
    <property type="entry name" value="LRRFIP"/>
    <property type="match status" value="1"/>
</dbReference>
<evidence type="ECO:0000256" key="2">
    <source>
        <dbReference type="ARBA" id="ARBA00023054"/>
    </source>
</evidence>
<feature type="coiled-coil region" evidence="3">
    <location>
        <begin position="1"/>
        <end position="55"/>
    </location>
</feature>
<dbReference type="Ensembl" id="ENSCSAVT00000008985.1">
    <property type="protein sequence ID" value="ENSCSAVP00000008871.1"/>
    <property type="gene ID" value="ENSCSAVG00000005262.1"/>
</dbReference>
<dbReference type="Proteomes" id="UP000007875">
    <property type="component" value="Unassembled WGS sequence"/>
</dbReference>
<dbReference type="GO" id="GO:0006355">
    <property type="term" value="P:regulation of DNA-templated transcription"/>
    <property type="evidence" value="ECO:0007669"/>
    <property type="project" value="InterPro"/>
</dbReference>
<reference evidence="4" key="3">
    <citation type="submission" date="2025-09" db="UniProtKB">
        <authorList>
            <consortium name="Ensembl"/>
        </authorList>
    </citation>
    <scope>IDENTIFICATION</scope>
</reference>
<name>H2YU61_CIOSA</name>
<evidence type="ECO:0000313" key="4">
    <source>
        <dbReference type="Ensembl" id="ENSCSAVP00000008871.1"/>
    </source>
</evidence>
<sequence>EEDFYRLKKKYKEKCQELEKQKRGFDALRKKCNDLQDALDERNELIETYRAKEAKSEHYERVIFDLKETVMWKDKKLEALVRQIDFY</sequence>
<dbReference type="InterPro" id="IPR019139">
    <property type="entry name" value="LRRFIP1/2"/>
</dbReference>
<dbReference type="STRING" id="51511.ENSCSAVP00000008871"/>
<dbReference type="InParanoid" id="H2YU61"/>
<reference evidence="5" key="1">
    <citation type="submission" date="2003-08" db="EMBL/GenBank/DDBJ databases">
        <authorList>
            <person name="Birren B."/>
            <person name="Nusbaum C."/>
            <person name="Abebe A."/>
            <person name="Abouelleil A."/>
            <person name="Adekoya E."/>
            <person name="Ait-zahra M."/>
            <person name="Allen N."/>
            <person name="Allen T."/>
            <person name="An P."/>
            <person name="Anderson M."/>
            <person name="Anderson S."/>
            <person name="Arachchi H."/>
            <person name="Armbruster J."/>
            <person name="Bachantsang P."/>
            <person name="Baldwin J."/>
            <person name="Barry A."/>
            <person name="Bayul T."/>
            <person name="Blitshsteyn B."/>
            <person name="Bloom T."/>
            <person name="Blye J."/>
            <person name="Boguslavskiy L."/>
            <person name="Borowsky M."/>
            <person name="Boukhgalter B."/>
            <person name="Brunache A."/>
            <person name="Butler J."/>
            <person name="Calixte N."/>
            <person name="Calvo S."/>
            <person name="Camarata J."/>
            <person name="Campo K."/>
            <person name="Chang J."/>
            <person name="Cheshatsang Y."/>
            <person name="Citroen M."/>
            <person name="Collymore A."/>
            <person name="Considine T."/>
            <person name="Cook A."/>
            <person name="Cooke P."/>
            <person name="Corum B."/>
            <person name="Cuomo C."/>
            <person name="David R."/>
            <person name="Dawoe T."/>
            <person name="Degray S."/>
            <person name="Dodge S."/>
            <person name="Dooley K."/>
            <person name="Dorje P."/>
            <person name="Dorjee K."/>
            <person name="Dorris L."/>
            <person name="Duffey N."/>
            <person name="Dupes A."/>
            <person name="Elkins T."/>
            <person name="Engels R."/>
            <person name="Erickson J."/>
            <person name="Farina A."/>
            <person name="Faro S."/>
            <person name="Ferreira P."/>
            <person name="Fischer H."/>
            <person name="Fitzgerald M."/>
            <person name="Foley K."/>
            <person name="Gage D."/>
            <person name="Galagan J."/>
            <person name="Gearin G."/>
            <person name="Gnerre S."/>
            <person name="Gnirke A."/>
            <person name="Goyette A."/>
            <person name="Graham J."/>
            <person name="Grandbois E."/>
            <person name="Gyaltsen K."/>
            <person name="Hafez N."/>
            <person name="Hagopian D."/>
            <person name="Hagos B."/>
            <person name="Hall J."/>
            <person name="Hatcher B."/>
            <person name="Heller A."/>
            <person name="Higgins H."/>
            <person name="Honan T."/>
            <person name="Horn A."/>
            <person name="Houde N."/>
            <person name="Hughes L."/>
            <person name="Hulme W."/>
            <person name="Husby E."/>
            <person name="Iliev I."/>
            <person name="Jaffe D."/>
            <person name="Jones C."/>
            <person name="Kamal M."/>
            <person name="Kamat A."/>
            <person name="Kamvysselis M."/>
            <person name="Karlsson E."/>
            <person name="Kells C."/>
            <person name="Kieu A."/>
            <person name="Kisner P."/>
            <person name="Kodira C."/>
            <person name="Kulbokas E."/>
            <person name="Labutti K."/>
            <person name="Lama D."/>
            <person name="Landers T."/>
            <person name="Leger J."/>
            <person name="Levine S."/>
            <person name="Lewis D."/>
            <person name="Lewis T."/>
            <person name="Lindblad-toh K."/>
            <person name="Liu X."/>
            <person name="Lokyitsang T."/>
            <person name="Lokyitsang Y."/>
            <person name="Lucien O."/>
            <person name="Lui A."/>
            <person name="Ma L.J."/>
            <person name="Mabbitt R."/>
            <person name="Macdonald J."/>
            <person name="Maclean C."/>
            <person name="Major J."/>
            <person name="Manning J."/>
            <person name="Marabella R."/>
            <person name="Maru K."/>
            <person name="Matthews C."/>
            <person name="Mauceli E."/>
            <person name="Mccarthy M."/>
            <person name="Mcdonough S."/>
            <person name="Mcghee T."/>
            <person name="Meldrim J."/>
            <person name="Meneus L."/>
            <person name="Mesirov J."/>
            <person name="Mihalev A."/>
            <person name="Mihova T."/>
            <person name="Mikkelsen T."/>
            <person name="Mlenga V."/>
            <person name="Moru K."/>
            <person name="Mozes J."/>
            <person name="Mulrain L."/>
            <person name="Munson G."/>
            <person name="Naylor J."/>
            <person name="Newes C."/>
            <person name="Nguyen C."/>
            <person name="Nguyen N."/>
            <person name="Nguyen T."/>
            <person name="Nicol R."/>
            <person name="Nielsen C."/>
            <person name="Nizzari M."/>
            <person name="Norbu C."/>
            <person name="Norbu N."/>
            <person name="O'donnell P."/>
            <person name="Okoawo O."/>
            <person name="O'leary S."/>
            <person name="Omotosho B."/>
            <person name="O'neill K."/>
            <person name="Osman S."/>
            <person name="Parker S."/>
            <person name="Perrin D."/>
            <person name="Phunkhang P."/>
            <person name="Piqani B."/>
            <person name="Purcell S."/>
            <person name="Rachupka T."/>
            <person name="Ramasamy U."/>
            <person name="Rameau R."/>
            <person name="Ray V."/>
            <person name="Raymond C."/>
            <person name="Retta R."/>
            <person name="Richardson S."/>
            <person name="Rise C."/>
            <person name="Rodriguez J."/>
            <person name="Rogers J."/>
            <person name="Rogov P."/>
            <person name="Rutman M."/>
            <person name="Schupbach R."/>
            <person name="Seaman C."/>
            <person name="Settipalli S."/>
            <person name="Sharpe T."/>
            <person name="Sheridan J."/>
            <person name="Sherpa N."/>
            <person name="Shi J."/>
            <person name="Smirnov S."/>
            <person name="Smith C."/>
            <person name="Sougnez C."/>
            <person name="Spencer B."/>
            <person name="Stalker J."/>
            <person name="Stange-thomann N."/>
            <person name="Stavropoulos S."/>
            <person name="Stetson K."/>
            <person name="Stone C."/>
            <person name="Stone S."/>
            <person name="Stubbs M."/>
            <person name="Talamas J."/>
            <person name="Tchuinga P."/>
            <person name="Tenzing P."/>
            <person name="Tesfaye S."/>
            <person name="Theodore J."/>
            <person name="Thoulutsang Y."/>
            <person name="Topham K."/>
            <person name="Towey S."/>
            <person name="Tsamla T."/>
            <person name="Tsomo N."/>
            <person name="Vallee D."/>
            <person name="Vassiliev H."/>
            <person name="Venkataraman V."/>
            <person name="Vinson J."/>
            <person name="Vo A."/>
            <person name="Wade C."/>
            <person name="Wang S."/>
            <person name="Wangchuk T."/>
            <person name="Wangdi T."/>
            <person name="Whittaker C."/>
            <person name="Wilkinson J."/>
            <person name="Wu Y."/>
            <person name="Wyman D."/>
            <person name="Yadav S."/>
            <person name="Yang S."/>
            <person name="Yang X."/>
            <person name="Yeager S."/>
            <person name="Yee E."/>
            <person name="Young G."/>
            <person name="Zainoun J."/>
            <person name="Zembeck L."/>
            <person name="Zimmer A."/>
            <person name="Zody M."/>
            <person name="Lander E."/>
        </authorList>
    </citation>
    <scope>NUCLEOTIDE SEQUENCE [LARGE SCALE GENOMIC DNA]</scope>
</reference>
<dbReference type="Gene3D" id="1.20.5.4090">
    <property type="match status" value="1"/>
</dbReference>
<reference evidence="4" key="2">
    <citation type="submission" date="2025-08" db="UniProtKB">
        <authorList>
            <consortium name="Ensembl"/>
        </authorList>
    </citation>
    <scope>IDENTIFICATION</scope>
</reference>
<dbReference type="GeneTree" id="ENSGT00530000063564"/>
<evidence type="ECO:0000256" key="3">
    <source>
        <dbReference type="SAM" id="Coils"/>
    </source>
</evidence>
<proteinExistence type="inferred from homology"/>
<keyword evidence="5" id="KW-1185">Reference proteome</keyword>
<comment type="similarity">
    <text evidence="1">Belongs to the LRRFIP family.</text>
</comment>
<accession>H2YU61</accession>
<keyword evidence="2 3" id="KW-0175">Coiled coil</keyword>
<dbReference type="AlphaFoldDB" id="H2YU61"/>
<evidence type="ECO:0000256" key="1">
    <source>
        <dbReference type="ARBA" id="ARBA00008275"/>
    </source>
</evidence>
<dbReference type="HOGENOM" id="CLU_2489019_0_0_1"/>
<organism evidence="4 5">
    <name type="scientific">Ciona savignyi</name>
    <name type="common">Pacific transparent sea squirt</name>
    <dbReference type="NCBI Taxonomy" id="51511"/>
    <lineage>
        <taxon>Eukaryota</taxon>
        <taxon>Metazoa</taxon>
        <taxon>Chordata</taxon>
        <taxon>Tunicata</taxon>
        <taxon>Ascidiacea</taxon>
        <taxon>Phlebobranchia</taxon>
        <taxon>Cionidae</taxon>
        <taxon>Ciona</taxon>
    </lineage>
</organism>